<reference evidence="2 3" key="1">
    <citation type="submission" date="2017-10" db="EMBL/GenBank/DDBJ databases">
        <title>Genomics of the genus Arcobacter.</title>
        <authorList>
            <person name="Perez-Cataluna A."/>
            <person name="Figueras M.J."/>
        </authorList>
    </citation>
    <scope>NUCLEOTIDE SEQUENCE [LARGE SCALE GENOMIC DNA]</scope>
    <source>
        <strain evidence="2 3">LMG 25534</strain>
    </source>
</reference>
<dbReference type="RefSeq" id="WP_206731876.1">
    <property type="nucleotide sequence ID" value="NZ_PDKD01000072.1"/>
</dbReference>
<dbReference type="EMBL" id="PDKD01000072">
    <property type="protein sequence ID" value="RXJ88285.1"/>
    <property type="molecule type" value="Genomic_DNA"/>
</dbReference>
<dbReference type="Proteomes" id="UP000289132">
    <property type="component" value="Unassembled WGS sequence"/>
</dbReference>
<sequence>IAIRFLVTEEELKKRENFKRFLEQITEYKKKIGTLSKEKEELFQRLQESSNTIKSLDSRAQQIEMKRKQLLSQLEAYERNNLEFDKLNLMTRQDKTKQFEQMYEALNALKSVNRKHEKHIKDMEVMLAEKTEELDSFIKKDLENKKRINDLRDLVTNFQEEIEELKKQHHKRSLF</sequence>
<feature type="coiled-coil region" evidence="1">
    <location>
        <begin position="113"/>
        <end position="168"/>
    </location>
</feature>
<comment type="caution">
    <text evidence="2">The sequence shown here is derived from an EMBL/GenBank/DDBJ whole genome shotgun (WGS) entry which is preliminary data.</text>
</comment>
<feature type="coiled-coil region" evidence="1">
    <location>
        <begin position="25"/>
        <end position="87"/>
    </location>
</feature>
<proteinExistence type="predicted"/>
<keyword evidence="1" id="KW-0175">Coiled coil</keyword>
<protein>
    <submittedName>
        <fullName evidence="2">Uncharacterized protein</fullName>
    </submittedName>
</protein>
<keyword evidence="3" id="KW-1185">Reference proteome</keyword>
<feature type="non-terminal residue" evidence="2">
    <location>
        <position position="1"/>
    </location>
</feature>
<evidence type="ECO:0000313" key="3">
    <source>
        <dbReference type="Proteomes" id="UP000289132"/>
    </source>
</evidence>
<accession>A0ABY0EWL1</accession>
<name>A0ABY0EWL1_9BACT</name>
<evidence type="ECO:0000256" key="1">
    <source>
        <dbReference type="SAM" id="Coils"/>
    </source>
</evidence>
<gene>
    <name evidence="2" type="ORF">CRU87_09980</name>
</gene>
<evidence type="ECO:0000313" key="2">
    <source>
        <dbReference type="EMBL" id="RXJ88285.1"/>
    </source>
</evidence>
<organism evidence="2 3">
    <name type="scientific">Aliarcobacter trophiarum LMG 25534</name>
    <dbReference type="NCBI Taxonomy" id="1032241"/>
    <lineage>
        <taxon>Bacteria</taxon>
        <taxon>Pseudomonadati</taxon>
        <taxon>Campylobacterota</taxon>
        <taxon>Epsilonproteobacteria</taxon>
        <taxon>Campylobacterales</taxon>
        <taxon>Arcobacteraceae</taxon>
        <taxon>Aliarcobacter</taxon>
    </lineage>
</organism>